<evidence type="ECO:0000313" key="1">
    <source>
        <dbReference type="EMBL" id="ANE43757.1"/>
    </source>
</evidence>
<accession>A0A172T9Z7</accession>
<name>A0A172T9Z7_9DEIO</name>
<gene>
    <name evidence="1" type="ORF">SU48_08210</name>
</gene>
<protein>
    <submittedName>
        <fullName evidence="1">Uncharacterized protein</fullName>
    </submittedName>
</protein>
<organism evidence="1 2">
    <name type="scientific">Deinococcus puniceus</name>
    <dbReference type="NCBI Taxonomy" id="1182568"/>
    <lineage>
        <taxon>Bacteria</taxon>
        <taxon>Thermotogati</taxon>
        <taxon>Deinococcota</taxon>
        <taxon>Deinococci</taxon>
        <taxon>Deinococcales</taxon>
        <taxon>Deinococcaceae</taxon>
        <taxon>Deinococcus</taxon>
    </lineage>
</organism>
<keyword evidence="2" id="KW-1185">Reference proteome</keyword>
<dbReference type="KEGG" id="dpu:SU48_08210"/>
<proteinExistence type="predicted"/>
<dbReference type="PATRIC" id="fig|1182568.3.peg.1707"/>
<dbReference type="STRING" id="1182568.SU48_08210"/>
<dbReference type="EMBL" id="CP011387">
    <property type="protein sequence ID" value="ANE43757.1"/>
    <property type="molecule type" value="Genomic_DNA"/>
</dbReference>
<dbReference type="RefSeq" id="WP_064014826.1">
    <property type="nucleotide sequence ID" value="NZ_CP011387.1"/>
</dbReference>
<dbReference type="AlphaFoldDB" id="A0A172T9Z7"/>
<sequence length="274" mass="30074">MLTTLPLLPVPQDLAVYSHLSTNHYPWTEVTADLAVRQTQGFTGVFDAMQGQRWARFVWVRGQMRGGFTAGGEVSWATMMRGLPQANVSLQQQEPVVAEMVWSCRQAKPVPLRGAWPDVQVTLERERFFGVLVSGTACSYWETGRMLGGTVPKAGAACVTLSPPVIDDRPTLLAFWMELIAVTHRAFPLDEAWRQVSIGLAVDHPCLDPFAQEVRVLGGVLQVDQEVGVSELRPALLAAYRATLTRLGVRLADLPLASLREQPVWATAGLEVTA</sequence>
<dbReference type="OrthoDB" id="58726at2"/>
<dbReference type="Proteomes" id="UP000077363">
    <property type="component" value="Chromosome"/>
</dbReference>
<evidence type="ECO:0000313" key="2">
    <source>
        <dbReference type="Proteomes" id="UP000077363"/>
    </source>
</evidence>
<reference evidence="1 2" key="1">
    <citation type="submission" date="2015-01" db="EMBL/GenBank/DDBJ databases">
        <title>Deinococcus puniceus/DY1/ whole genome sequencing.</title>
        <authorList>
            <person name="Kim M.K."/>
            <person name="Srinivasan S."/>
            <person name="Lee J.-J."/>
        </authorList>
    </citation>
    <scope>NUCLEOTIDE SEQUENCE [LARGE SCALE GENOMIC DNA]</scope>
    <source>
        <strain evidence="1 2">DY1</strain>
    </source>
</reference>